<dbReference type="SUPFAM" id="SSF51412">
    <property type="entry name" value="Inosine monophosphate dehydrogenase (IMPDH)"/>
    <property type="match status" value="1"/>
</dbReference>
<keyword evidence="1" id="KW-0285">Flavoprotein</keyword>
<accession>A0A2T2P4R0</accession>
<dbReference type="AlphaFoldDB" id="A0A2T2P4R0"/>
<evidence type="ECO:0000313" key="4">
    <source>
        <dbReference type="EMBL" id="PSN72583.1"/>
    </source>
</evidence>
<keyword evidence="3" id="KW-0560">Oxidoreductase</keyword>
<dbReference type="STRING" id="1448308.A0A2T2P4R0"/>
<dbReference type="PANTHER" id="PTHR32332">
    <property type="entry name" value="2-NITROPROPANE DIOXYGENASE"/>
    <property type="match status" value="1"/>
</dbReference>
<keyword evidence="5" id="KW-1185">Reference proteome</keyword>
<evidence type="ECO:0000256" key="1">
    <source>
        <dbReference type="ARBA" id="ARBA00022630"/>
    </source>
</evidence>
<dbReference type="Proteomes" id="UP000240883">
    <property type="component" value="Unassembled WGS sequence"/>
</dbReference>
<dbReference type="InterPro" id="IPR004136">
    <property type="entry name" value="NMO"/>
</dbReference>
<organism evidence="4 5">
    <name type="scientific">Corynespora cassiicola Philippines</name>
    <dbReference type="NCBI Taxonomy" id="1448308"/>
    <lineage>
        <taxon>Eukaryota</taxon>
        <taxon>Fungi</taxon>
        <taxon>Dikarya</taxon>
        <taxon>Ascomycota</taxon>
        <taxon>Pezizomycotina</taxon>
        <taxon>Dothideomycetes</taxon>
        <taxon>Pleosporomycetidae</taxon>
        <taxon>Pleosporales</taxon>
        <taxon>Corynesporascaceae</taxon>
        <taxon>Corynespora</taxon>
    </lineage>
</organism>
<dbReference type="OrthoDB" id="2349068at2759"/>
<keyword evidence="2" id="KW-0288">FMN</keyword>
<protein>
    <submittedName>
        <fullName evidence="4">Inosine monophosphate dehydrogenase</fullName>
    </submittedName>
</protein>
<dbReference type="EMBL" id="KZ678130">
    <property type="protein sequence ID" value="PSN72583.1"/>
    <property type="molecule type" value="Genomic_DNA"/>
</dbReference>
<dbReference type="Gene3D" id="3.20.20.70">
    <property type="entry name" value="Aldolase class I"/>
    <property type="match status" value="1"/>
</dbReference>
<name>A0A2T2P4R0_CORCC</name>
<dbReference type="InterPro" id="IPR013785">
    <property type="entry name" value="Aldolase_TIM"/>
</dbReference>
<evidence type="ECO:0000256" key="3">
    <source>
        <dbReference type="ARBA" id="ARBA00023002"/>
    </source>
</evidence>
<sequence length="347" mass="36463">MPDLKSTLPWTFSPLIINAPMAGFAGGDLASAVTLAGGLGQVGCMFSVPDVRAQVELASSTLRSKPEFASSPTLPIGVGFLSLFTKPEDALPVVEEFKPAVVWLYAAATLDDYATWAEGVRRVSPSSQFWAQCGSVAAALHIARTARPDAICLQGVDAGGHGLEQGASIISLFPETADAFRKEGIDGVALLAAGGIVDGRGAAAAVALGAEGVVLGTKFLASHEVIVNETYQKALLVAKDGGQITARSKVYDELHAPNVWPAEWDGRSLAMQSYKDFVAGVDVEEIRRLHNEAIQKEDKGFAVSLEGRAAMWAGTGVGLIDKVEGAGDIVVSVREDAKKILERVSKF</sequence>
<dbReference type="GO" id="GO:0018580">
    <property type="term" value="F:nitronate monooxygenase activity"/>
    <property type="evidence" value="ECO:0007669"/>
    <property type="project" value="InterPro"/>
</dbReference>
<proteinExistence type="predicted"/>
<reference evidence="4 5" key="1">
    <citation type="journal article" date="2018" name="Front. Microbiol.">
        <title>Genome-Wide Analysis of Corynespora cassiicola Leaf Fall Disease Putative Effectors.</title>
        <authorList>
            <person name="Lopez D."/>
            <person name="Ribeiro S."/>
            <person name="Label P."/>
            <person name="Fumanal B."/>
            <person name="Venisse J.S."/>
            <person name="Kohler A."/>
            <person name="de Oliveira R.R."/>
            <person name="Labutti K."/>
            <person name="Lipzen A."/>
            <person name="Lail K."/>
            <person name="Bauer D."/>
            <person name="Ohm R.A."/>
            <person name="Barry K.W."/>
            <person name="Spatafora J."/>
            <person name="Grigoriev I.V."/>
            <person name="Martin F.M."/>
            <person name="Pujade-Renaud V."/>
        </authorList>
    </citation>
    <scope>NUCLEOTIDE SEQUENCE [LARGE SCALE GENOMIC DNA]</scope>
    <source>
        <strain evidence="4 5">Philippines</strain>
    </source>
</reference>
<dbReference type="CDD" id="cd04730">
    <property type="entry name" value="NPD_like"/>
    <property type="match status" value="1"/>
</dbReference>
<dbReference type="PANTHER" id="PTHR32332:SF34">
    <property type="entry name" value="2-NITROPROPANE DIOXYGENASE FAMILY, PUTATIVE-RELATED"/>
    <property type="match status" value="1"/>
</dbReference>
<evidence type="ECO:0000313" key="5">
    <source>
        <dbReference type="Proteomes" id="UP000240883"/>
    </source>
</evidence>
<gene>
    <name evidence="4" type="ORF">BS50DRAFT_254838</name>
</gene>
<evidence type="ECO:0000256" key="2">
    <source>
        <dbReference type="ARBA" id="ARBA00022643"/>
    </source>
</evidence>
<dbReference type="Pfam" id="PF03060">
    <property type="entry name" value="NMO"/>
    <property type="match status" value="1"/>
</dbReference>